<dbReference type="Proteomes" id="UP000231279">
    <property type="component" value="Unassembled WGS sequence"/>
</dbReference>
<dbReference type="InterPro" id="IPR036514">
    <property type="entry name" value="SGNH_hydro_sf"/>
</dbReference>
<gene>
    <name evidence="6" type="ORF">CDL12_03979</name>
</gene>
<dbReference type="InterPro" id="IPR001087">
    <property type="entry name" value="GDSL"/>
</dbReference>
<proteinExistence type="inferred from homology"/>
<accession>A0A2G9I0P7</accession>
<dbReference type="EMBL" id="NKXS01000592">
    <property type="protein sequence ID" value="PIN23316.1"/>
    <property type="molecule type" value="Genomic_DNA"/>
</dbReference>
<comment type="similarity">
    <text evidence="1">Belongs to the 'GDSL' lipolytic enzyme family.</text>
</comment>
<feature type="chain" id="PRO_5013688307" evidence="5">
    <location>
        <begin position="22"/>
        <end position="394"/>
    </location>
</feature>
<dbReference type="PANTHER" id="PTHR22835:SF683">
    <property type="entry name" value="OS05G0506800 PROTEIN"/>
    <property type="match status" value="1"/>
</dbReference>
<sequence length="394" mass="43488">MAVAQTIIYILLASLAAAAAASGSNNSILGCYESIISFGDSYSDPGNLLELKLLEQNELAESGYPPYGRNFFHRPTGRYCDGRLIVDFFAESLGLPLVQAYFDGADAERNGRSFDKGVNFAVAGATVLDGSFFEKRGITDLTTLVSLEAQMVLLKRVLATIPDSRKFLQRSLIVLGMIGANDYNYPLMRGKAGPRTIQSYGPTVVASMGSTIEELIKLGAETILVPGNTPIGCNPNYLTQFKNISTQKDYDFATGCLNWLNKLAIYHNELLQKELIRLQKLHPHVHIIYVDFYNAILRFYLSPLQFGFTGDSLRACCGAGGPYNYVDSQRCGHPGTTCCDDPSLFISWDGLHLTEEAYRIIAQDLLQGRYTNPPFKDICRPITKSSPAAQIYKY</sequence>
<feature type="signal peptide" evidence="5">
    <location>
        <begin position="1"/>
        <end position="21"/>
    </location>
</feature>
<dbReference type="GO" id="GO:0050285">
    <property type="term" value="F:sinapine esterase activity"/>
    <property type="evidence" value="ECO:0007669"/>
    <property type="project" value="UniProtKB-EC"/>
</dbReference>
<evidence type="ECO:0000256" key="1">
    <source>
        <dbReference type="ARBA" id="ARBA00008668"/>
    </source>
</evidence>
<evidence type="ECO:0000313" key="6">
    <source>
        <dbReference type="EMBL" id="PIN23316.1"/>
    </source>
</evidence>
<dbReference type="SUPFAM" id="SSF52266">
    <property type="entry name" value="SGNH hydrolase"/>
    <property type="match status" value="1"/>
</dbReference>
<evidence type="ECO:0000256" key="2">
    <source>
        <dbReference type="ARBA" id="ARBA00022729"/>
    </source>
</evidence>
<keyword evidence="2 5" id="KW-0732">Signal</keyword>
<dbReference type="STRING" id="429701.A0A2G9I0P7"/>
<dbReference type="InterPro" id="IPR035669">
    <property type="entry name" value="SGNH_plant_lipase-like"/>
</dbReference>
<evidence type="ECO:0000313" key="7">
    <source>
        <dbReference type="Proteomes" id="UP000231279"/>
    </source>
</evidence>
<evidence type="ECO:0000256" key="4">
    <source>
        <dbReference type="ARBA" id="ARBA00023180"/>
    </source>
</evidence>
<organism evidence="6 7">
    <name type="scientific">Handroanthus impetiginosus</name>
    <dbReference type="NCBI Taxonomy" id="429701"/>
    <lineage>
        <taxon>Eukaryota</taxon>
        <taxon>Viridiplantae</taxon>
        <taxon>Streptophyta</taxon>
        <taxon>Embryophyta</taxon>
        <taxon>Tracheophyta</taxon>
        <taxon>Spermatophyta</taxon>
        <taxon>Magnoliopsida</taxon>
        <taxon>eudicotyledons</taxon>
        <taxon>Gunneridae</taxon>
        <taxon>Pentapetalae</taxon>
        <taxon>asterids</taxon>
        <taxon>lamiids</taxon>
        <taxon>Lamiales</taxon>
        <taxon>Bignoniaceae</taxon>
        <taxon>Crescentiina</taxon>
        <taxon>Tabebuia alliance</taxon>
        <taxon>Handroanthus</taxon>
    </lineage>
</organism>
<keyword evidence="4" id="KW-0325">Glycoprotein</keyword>
<dbReference type="Gene3D" id="3.40.50.1110">
    <property type="entry name" value="SGNH hydrolase"/>
    <property type="match status" value="1"/>
</dbReference>
<evidence type="ECO:0000256" key="5">
    <source>
        <dbReference type="SAM" id="SignalP"/>
    </source>
</evidence>
<reference evidence="7" key="1">
    <citation type="journal article" date="2018" name="Gigascience">
        <title>Genome assembly of the Pink Ipe (Handroanthus impetiginosus, Bignoniaceae), a highly valued, ecologically keystone Neotropical timber forest tree.</title>
        <authorList>
            <person name="Silva-Junior O.B."/>
            <person name="Grattapaglia D."/>
            <person name="Novaes E."/>
            <person name="Collevatti R.G."/>
        </authorList>
    </citation>
    <scope>NUCLEOTIDE SEQUENCE [LARGE SCALE GENOMIC DNA]</scope>
    <source>
        <strain evidence="7">cv. UFG-1</strain>
    </source>
</reference>
<keyword evidence="7" id="KW-1185">Reference proteome</keyword>
<dbReference type="Pfam" id="PF00657">
    <property type="entry name" value="Lipase_GDSL"/>
    <property type="match status" value="1"/>
</dbReference>
<keyword evidence="3 6" id="KW-0378">Hydrolase</keyword>
<dbReference type="CDD" id="cd01837">
    <property type="entry name" value="SGNH_plant_lipase_like"/>
    <property type="match status" value="1"/>
</dbReference>
<dbReference type="OrthoDB" id="1600564at2759"/>
<evidence type="ECO:0000256" key="3">
    <source>
        <dbReference type="ARBA" id="ARBA00022801"/>
    </source>
</evidence>
<dbReference type="EC" id="3.1.1.49" evidence="6"/>
<dbReference type="PANTHER" id="PTHR22835">
    <property type="entry name" value="ZINC FINGER FYVE DOMAIN CONTAINING PROTEIN"/>
    <property type="match status" value="1"/>
</dbReference>
<name>A0A2G9I0P7_9LAMI</name>
<comment type="caution">
    <text evidence="6">The sequence shown here is derived from an EMBL/GenBank/DDBJ whole genome shotgun (WGS) entry which is preliminary data.</text>
</comment>
<protein>
    <submittedName>
        <fullName evidence="6">Sinapine esterase</fullName>
        <ecNumber evidence="6">3.1.1.49</ecNumber>
    </submittedName>
</protein>
<dbReference type="AlphaFoldDB" id="A0A2G9I0P7"/>